<evidence type="ECO:0000313" key="1">
    <source>
        <dbReference type="EMBL" id="UMM19610.1"/>
    </source>
</evidence>
<dbReference type="EMBL" id="CP092621">
    <property type="protein sequence ID" value="UMM19610.1"/>
    <property type="molecule type" value="Genomic_DNA"/>
</dbReference>
<evidence type="ECO:0000313" key="2">
    <source>
        <dbReference type="Proteomes" id="UP000829354"/>
    </source>
</evidence>
<sequence length="106" mass="12542">MENATIMLNLRDDEVGAYSVWHTEIDGTNLYYWSPFHGCRLLFLNSKTFFDEHLTNSYRVPRATIFCDEQDYEILEDIEIFGRNLTVETETFEFEGLCGHRNFLKS</sequence>
<reference evidence="1 2" key="1">
    <citation type="submission" date="2022-04" db="EMBL/GenBank/DDBJ databases">
        <title>Chromosome-level reference genomes for two strains of Caenorhabditis briggsae: an improved platform for comparative genomics.</title>
        <authorList>
            <person name="Stevens L."/>
            <person name="Andersen E."/>
        </authorList>
    </citation>
    <scope>NUCLEOTIDE SEQUENCE [LARGE SCALE GENOMIC DNA]</scope>
    <source>
        <strain evidence="1">VX34</strain>
        <tissue evidence="1">Whole-organism</tissue>
    </source>
</reference>
<name>A0AAE9EB20_CAEBR</name>
<organism evidence="1 2">
    <name type="scientific">Caenorhabditis briggsae</name>
    <dbReference type="NCBI Taxonomy" id="6238"/>
    <lineage>
        <taxon>Eukaryota</taxon>
        <taxon>Metazoa</taxon>
        <taxon>Ecdysozoa</taxon>
        <taxon>Nematoda</taxon>
        <taxon>Chromadorea</taxon>
        <taxon>Rhabditida</taxon>
        <taxon>Rhabditina</taxon>
        <taxon>Rhabditomorpha</taxon>
        <taxon>Rhabditoidea</taxon>
        <taxon>Rhabditidae</taxon>
        <taxon>Peloderinae</taxon>
        <taxon>Caenorhabditis</taxon>
    </lineage>
</organism>
<dbReference type="Proteomes" id="UP000829354">
    <property type="component" value="Chromosome II"/>
</dbReference>
<gene>
    <name evidence="1" type="ORF">L5515_015128</name>
</gene>
<accession>A0AAE9EB20</accession>
<proteinExistence type="predicted"/>
<protein>
    <submittedName>
        <fullName evidence="1">Uncharacterized protein</fullName>
    </submittedName>
</protein>
<dbReference type="AlphaFoldDB" id="A0AAE9EB20"/>
<keyword evidence="2" id="KW-1185">Reference proteome</keyword>